<dbReference type="SUPFAM" id="SSF46689">
    <property type="entry name" value="Homeodomain-like"/>
    <property type="match status" value="1"/>
</dbReference>
<keyword evidence="5" id="KW-0597">Phosphoprotein</keyword>
<organism evidence="8 9">
    <name type="scientific">Chitinophaga flava</name>
    <dbReference type="NCBI Taxonomy" id="2259036"/>
    <lineage>
        <taxon>Bacteria</taxon>
        <taxon>Pseudomonadati</taxon>
        <taxon>Bacteroidota</taxon>
        <taxon>Chitinophagia</taxon>
        <taxon>Chitinophagales</taxon>
        <taxon>Chitinophagaceae</taxon>
        <taxon>Chitinophaga</taxon>
    </lineage>
</organism>
<dbReference type="GO" id="GO:0005524">
    <property type="term" value="F:ATP binding"/>
    <property type="evidence" value="ECO:0007669"/>
    <property type="project" value="UniProtKB-KW"/>
</dbReference>
<dbReference type="InterPro" id="IPR001789">
    <property type="entry name" value="Sig_transdc_resp-reg_receiver"/>
</dbReference>
<dbReference type="PRINTS" id="PR01590">
    <property type="entry name" value="HTHFIS"/>
</dbReference>
<accession>A0A365Y555</accession>
<dbReference type="CDD" id="cd00009">
    <property type="entry name" value="AAA"/>
    <property type="match status" value="1"/>
</dbReference>
<dbReference type="PROSITE" id="PS50110">
    <property type="entry name" value="RESPONSE_REGULATORY"/>
    <property type="match status" value="1"/>
</dbReference>
<dbReference type="InterPro" id="IPR002078">
    <property type="entry name" value="Sigma_54_int"/>
</dbReference>
<feature type="domain" description="Sigma-54 factor interaction" evidence="6">
    <location>
        <begin position="143"/>
        <end position="372"/>
    </location>
</feature>
<dbReference type="EMBL" id="QFFJ01000001">
    <property type="protein sequence ID" value="RBL93717.1"/>
    <property type="molecule type" value="Genomic_DNA"/>
</dbReference>
<dbReference type="OrthoDB" id="9767106at2"/>
<dbReference type="InterPro" id="IPR009057">
    <property type="entry name" value="Homeodomain-like_sf"/>
</dbReference>
<dbReference type="SUPFAM" id="SSF52540">
    <property type="entry name" value="P-loop containing nucleoside triphosphate hydrolases"/>
    <property type="match status" value="1"/>
</dbReference>
<dbReference type="GO" id="GO:0000160">
    <property type="term" value="P:phosphorelay signal transduction system"/>
    <property type="evidence" value="ECO:0007669"/>
    <property type="project" value="InterPro"/>
</dbReference>
<dbReference type="Pfam" id="PF02954">
    <property type="entry name" value="HTH_8"/>
    <property type="match status" value="1"/>
</dbReference>
<dbReference type="PROSITE" id="PS00675">
    <property type="entry name" value="SIGMA54_INTERACT_1"/>
    <property type="match status" value="1"/>
</dbReference>
<gene>
    <name evidence="8" type="ORF">DF182_14550</name>
</gene>
<dbReference type="InterPro" id="IPR002197">
    <property type="entry name" value="HTH_Fis"/>
</dbReference>
<dbReference type="GO" id="GO:0006355">
    <property type="term" value="P:regulation of DNA-templated transcription"/>
    <property type="evidence" value="ECO:0007669"/>
    <property type="project" value="InterPro"/>
</dbReference>
<evidence type="ECO:0000259" key="6">
    <source>
        <dbReference type="PROSITE" id="PS50045"/>
    </source>
</evidence>
<dbReference type="Pfam" id="PF00158">
    <property type="entry name" value="Sigma54_activat"/>
    <property type="match status" value="1"/>
</dbReference>
<proteinExistence type="predicted"/>
<dbReference type="Pfam" id="PF00072">
    <property type="entry name" value="Response_reg"/>
    <property type="match status" value="1"/>
</dbReference>
<dbReference type="Gene3D" id="1.10.10.60">
    <property type="entry name" value="Homeodomain-like"/>
    <property type="match status" value="1"/>
</dbReference>
<dbReference type="GO" id="GO:0043565">
    <property type="term" value="F:sequence-specific DNA binding"/>
    <property type="evidence" value="ECO:0007669"/>
    <property type="project" value="InterPro"/>
</dbReference>
<evidence type="ECO:0000313" key="8">
    <source>
        <dbReference type="EMBL" id="RBL93717.1"/>
    </source>
</evidence>
<dbReference type="PROSITE" id="PS50045">
    <property type="entry name" value="SIGMA54_INTERACT_4"/>
    <property type="match status" value="1"/>
</dbReference>
<dbReference type="FunFam" id="3.40.50.300:FF:000006">
    <property type="entry name" value="DNA-binding transcriptional regulator NtrC"/>
    <property type="match status" value="1"/>
</dbReference>
<dbReference type="RefSeq" id="WP_113616308.1">
    <property type="nucleotide sequence ID" value="NZ_QFFJ01000001.1"/>
</dbReference>
<evidence type="ECO:0000256" key="5">
    <source>
        <dbReference type="PROSITE-ProRule" id="PRU00169"/>
    </source>
</evidence>
<evidence type="ECO:0000256" key="4">
    <source>
        <dbReference type="ARBA" id="ARBA00023163"/>
    </source>
</evidence>
<dbReference type="SUPFAM" id="SSF52172">
    <property type="entry name" value="CheY-like"/>
    <property type="match status" value="1"/>
</dbReference>
<evidence type="ECO:0000256" key="2">
    <source>
        <dbReference type="ARBA" id="ARBA00022840"/>
    </source>
</evidence>
<dbReference type="Gene3D" id="3.40.50.300">
    <property type="entry name" value="P-loop containing nucleotide triphosphate hydrolases"/>
    <property type="match status" value="1"/>
</dbReference>
<comment type="caution">
    <text evidence="8">The sequence shown here is derived from an EMBL/GenBank/DDBJ whole genome shotgun (WGS) entry which is preliminary data.</text>
</comment>
<keyword evidence="2" id="KW-0067">ATP-binding</keyword>
<dbReference type="Gene3D" id="3.40.50.2300">
    <property type="match status" value="1"/>
</dbReference>
<evidence type="ECO:0000256" key="1">
    <source>
        <dbReference type="ARBA" id="ARBA00022741"/>
    </source>
</evidence>
<reference evidence="8 9" key="1">
    <citation type="submission" date="2018-05" db="EMBL/GenBank/DDBJ databases">
        <title>Chitinophaga sp. K3CV102501T nov., isolated from isolated from a monsoon evergreen broad-leaved forest soil.</title>
        <authorList>
            <person name="Lv Y."/>
        </authorList>
    </citation>
    <scope>NUCLEOTIDE SEQUENCE [LARGE SCALE GENOMIC DNA]</scope>
    <source>
        <strain evidence="8 9">GDMCC 1.1325</strain>
    </source>
</reference>
<evidence type="ECO:0000313" key="9">
    <source>
        <dbReference type="Proteomes" id="UP000253410"/>
    </source>
</evidence>
<name>A0A365Y555_9BACT</name>
<evidence type="ECO:0000259" key="7">
    <source>
        <dbReference type="PROSITE" id="PS50110"/>
    </source>
</evidence>
<dbReference type="SMART" id="SM00448">
    <property type="entry name" value="REC"/>
    <property type="match status" value="1"/>
</dbReference>
<dbReference type="Pfam" id="PF25601">
    <property type="entry name" value="AAA_lid_14"/>
    <property type="match status" value="1"/>
</dbReference>
<dbReference type="PANTHER" id="PTHR32071">
    <property type="entry name" value="TRANSCRIPTIONAL REGULATORY PROTEIN"/>
    <property type="match status" value="1"/>
</dbReference>
<dbReference type="SMART" id="SM00382">
    <property type="entry name" value="AAA"/>
    <property type="match status" value="1"/>
</dbReference>
<dbReference type="InterPro" id="IPR011006">
    <property type="entry name" value="CheY-like_superfamily"/>
</dbReference>
<keyword evidence="1" id="KW-0547">Nucleotide-binding</keyword>
<keyword evidence="4" id="KW-0804">Transcription</keyword>
<keyword evidence="9" id="KW-1185">Reference proteome</keyword>
<feature type="modified residue" description="4-aspartylphosphate" evidence="5">
    <location>
        <position position="53"/>
    </location>
</feature>
<dbReference type="InterPro" id="IPR058031">
    <property type="entry name" value="AAA_lid_NorR"/>
</dbReference>
<dbReference type="PANTHER" id="PTHR32071:SF121">
    <property type="entry name" value="SIGMA L-DEPENDENT TRANSCRIPTIONAL REGULATOR YQIR-RELATED"/>
    <property type="match status" value="1"/>
</dbReference>
<dbReference type="InterPro" id="IPR025662">
    <property type="entry name" value="Sigma_54_int_dom_ATP-bd_1"/>
</dbReference>
<sequence>MKGHILIIDDEDQLRKLLSRLLALEGYTMHEAGNIRSAMKILEKEEISVVLSDVKLPDGNGVELVPTIRTRFPQVETIVLTAYGNIADGVQAIKNGAFDYITKGDDNNRILPLVSKAMDKARLQFRIRDLEKKIAGKYNFDNILGSSPEIMSAIELARKVAPSDMTVLLLGETGSGKEVFAHAIHEGSNRRQQPFVAVNCSAIGKDILESELFGHVTGAFTGAVKDKKGFFEEARGGTIFLDEMGEMPVELQAKLLRVLEAQEFYKVGEPKAIKTDVRVIAATNRNLEQEIAAGHFREDLFYRLSVFQISLPSLNNRKKDIPLLATWFIQQFAPKMNKRLTGMSPAFLQALQQHSWKGNIRELRNVIERAAILTDTDILDVSSLPFDFQQGKDDSTSSLRLADMERSHIIKVLGQVKGNKTRAAELLDIGLTTLYNKIKEYNI</sequence>
<dbReference type="Proteomes" id="UP000253410">
    <property type="component" value="Unassembled WGS sequence"/>
</dbReference>
<dbReference type="AlphaFoldDB" id="A0A365Y555"/>
<protein>
    <submittedName>
        <fullName evidence="8">Sigma-54-dependent Fis family transcriptional regulator</fullName>
    </submittedName>
</protein>
<evidence type="ECO:0000256" key="3">
    <source>
        <dbReference type="ARBA" id="ARBA00023015"/>
    </source>
</evidence>
<feature type="domain" description="Response regulatory" evidence="7">
    <location>
        <begin position="4"/>
        <end position="118"/>
    </location>
</feature>
<dbReference type="InterPro" id="IPR027417">
    <property type="entry name" value="P-loop_NTPase"/>
</dbReference>
<keyword evidence="3" id="KW-0805">Transcription regulation</keyword>
<dbReference type="InterPro" id="IPR003593">
    <property type="entry name" value="AAA+_ATPase"/>
</dbReference>
<dbReference type="Gene3D" id="1.10.8.60">
    <property type="match status" value="1"/>
</dbReference>